<organism evidence="2 3">
    <name type="scientific">Pseudocohnilembus persalinus</name>
    <name type="common">Ciliate</name>
    <dbReference type="NCBI Taxonomy" id="266149"/>
    <lineage>
        <taxon>Eukaryota</taxon>
        <taxon>Sar</taxon>
        <taxon>Alveolata</taxon>
        <taxon>Ciliophora</taxon>
        <taxon>Intramacronucleata</taxon>
        <taxon>Oligohymenophorea</taxon>
        <taxon>Scuticociliatia</taxon>
        <taxon>Philasterida</taxon>
        <taxon>Pseudocohnilembidae</taxon>
        <taxon>Pseudocohnilembus</taxon>
    </lineage>
</organism>
<evidence type="ECO:0000313" key="2">
    <source>
        <dbReference type="EMBL" id="KRW98182.1"/>
    </source>
</evidence>
<keyword evidence="3" id="KW-1185">Reference proteome</keyword>
<evidence type="ECO:0000256" key="1">
    <source>
        <dbReference type="SAM" id="MobiDB-lite"/>
    </source>
</evidence>
<evidence type="ECO:0000313" key="3">
    <source>
        <dbReference type="Proteomes" id="UP000054937"/>
    </source>
</evidence>
<reference evidence="2 3" key="1">
    <citation type="journal article" date="2015" name="Sci. Rep.">
        <title>Genome of the facultative scuticociliatosis pathogen Pseudocohnilembus persalinus provides insight into its virulence through horizontal gene transfer.</title>
        <authorList>
            <person name="Xiong J."/>
            <person name="Wang G."/>
            <person name="Cheng J."/>
            <person name="Tian M."/>
            <person name="Pan X."/>
            <person name="Warren A."/>
            <person name="Jiang C."/>
            <person name="Yuan D."/>
            <person name="Miao W."/>
        </authorList>
    </citation>
    <scope>NUCLEOTIDE SEQUENCE [LARGE SCALE GENOMIC DNA]</scope>
    <source>
        <strain evidence="2">36N120E</strain>
    </source>
</reference>
<dbReference type="EMBL" id="LDAU01000267">
    <property type="protein sequence ID" value="KRW98182.1"/>
    <property type="molecule type" value="Genomic_DNA"/>
</dbReference>
<proteinExistence type="predicted"/>
<accession>A0A0V0Q7J9</accession>
<sequence length="949" mass="113473">MSKKNDSNLQNQKLAKENLNFLTSEQIDFGNQKIEKQTLDKLNDFQSQILNNDDSQNYNYSKQKWPDYSIEQSIDSYKEYPKSQKIATEQGIYSNSNIQKYYTTEKQYKNLYRSPNYRENIDTKMHKNCNNSKEIVFDDQKLYLPKLNITHKNSKQNEAQIYQRQNKSSLNVSTRNKLQDLYIFNQNSQQNSFKKKINTKNTVIQQQQMNIRDLSSRSMDDDKNNDLQNMILMQGEIPDKWENIQILKDNQKMKEKYVKPRLTSDQIVRTEDQHQSAQQRVKKSITLYDNQEHDMPKYSLEKNLSDINTSNKFNNSQYIEPSQGTQIMQRRQQVMQNSFIQQNDLKKTDIKQVPQEAGINPIIFNENQLQKMRRKNPKMLKKLTINQSFTSNKSYNSGNSSMENKKSPLSQASQDSVNHIQKLDKSIQYQEKMQQFFKKIVFKKQKSLVSFDLNGDEVSYIYDFENSKNIQFSLVICNNIESGEPSNNPENYFITPSLTGFNYYEIKIMIDSSNLIFYKEIQEKYKNFVYQLQMKYHNLQGLNQKQVDQQKLESENESNKRIQQQMKLQGLKQFEPDFMEKYESFDMENISDNLQMEENLNKQNQQKQNHNVQKNFKDKELYSLSFYNLILNFLYICLDNEIGKAQGKSSPQIDIKKIEYFQMKKMKLQNQIKMKLYIKNMQQQKELLNGIYDDKNILINKVCSKIRESYYLQMFQKFSHDKNCCIQVPRFLISENFPSSTKKTYFLDDTQLYKDDYDPNTQIFIQKQFLKKYNTFFQNGIQRKLIEQNIEILQENNKNIYENFQTFIDFHEKFFIQNRKNYKSTDKEYYQLDDPMIQFPMESFQCQVLTNLENKQRIYYNQSVSASENKSQKLFSKFRLQLNQQSLGQLSEDNKDDLEKAFIDDDKYNLWKFFIDFIYEQKQYQILFLLGGINSGKTTALLNLTQLYE</sequence>
<feature type="region of interest" description="Disordered" evidence="1">
    <location>
        <begin position="390"/>
        <end position="415"/>
    </location>
</feature>
<dbReference type="Proteomes" id="UP000054937">
    <property type="component" value="Unassembled WGS sequence"/>
</dbReference>
<protein>
    <submittedName>
        <fullName evidence="2">Uncharacterized protein</fullName>
    </submittedName>
</protein>
<dbReference type="AlphaFoldDB" id="A0A0V0Q7J9"/>
<name>A0A0V0Q7J9_PSEPJ</name>
<dbReference type="InParanoid" id="A0A0V0Q7J9"/>
<comment type="caution">
    <text evidence="2">The sequence shown here is derived from an EMBL/GenBank/DDBJ whole genome shotgun (WGS) entry which is preliminary data.</text>
</comment>
<gene>
    <name evidence="2" type="ORF">PPERSA_02160</name>
</gene>